<evidence type="ECO:0000313" key="1">
    <source>
        <dbReference type="EMBL" id="AAS18116.1"/>
    </source>
</evidence>
<accession>Q5YFG4</accession>
<organism evidence="1 2">
    <name type="scientific">Singapore grouper iridovirus</name>
    <dbReference type="NCBI Taxonomy" id="262968"/>
    <lineage>
        <taxon>Viruses</taxon>
        <taxon>Varidnaviria</taxon>
        <taxon>Bamfordvirae</taxon>
        <taxon>Nucleocytoviricota</taxon>
        <taxon>Megaviricetes</taxon>
        <taxon>Pimascovirales</taxon>
        <taxon>Pimascovirales incertae sedis</taxon>
        <taxon>Iridoviridae</taxon>
        <taxon>Alphairidovirinae</taxon>
        <taxon>Ranavirus</taxon>
        <taxon>Ranavirus epinephelus1</taxon>
    </lineage>
</organism>
<gene>
    <name evidence="1" type="ORF">ORF101R</name>
</gene>
<reference evidence="1 2" key="1">
    <citation type="journal article" date="2004" name="J. Virol.">
        <title>Functional genomics analysis of Singapore grouper iridovirus: complete sequence determination and proteomic analysis.</title>
        <authorList>
            <person name="Song W.J."/>
            <person name="Qin Q.W."/>
            <person name="Qiu J."/>
            <person name="Huang C.H."/>
            <person name="Wang F."/>
            <person name="Hew C.L."/>
        </authorList>
    </citation>
    <scope>NUCLEOTIDE SEQUENCE [LARGE SCALE GENOMIC DNA]</scope>
</reference>
<dbReference type="GeneID" id="3197135"/>
<keyword evidence="2" id="KW-1185">Reference proteome</keyword>
<dbReference type="KEGG" id="vg:3197135"/>
<protein>
    <submittedName>
        <fullName evidence="1">Uncharacterized protein</fullName>
    </submittedName>
</protein>
<proteinExistence type="predicted"/>
<dbReference type="Proteomes" id="UP000172127">
    <property type="component" value="Segment"/>
</dbReference>
<name>Q5YFG4_9VIRU</name>
<sequence length="313" mass="35030">MSVISSERRTANVMGLFDRGGILIDAPMKAIRLYAQDVGGISLVCTRDTESLWRRELREFPEITVCNTIAFIMPHTKIVVLETPSVLTAMLSYDKLIDASIIWIRSPSVQNVRRAVPHDEVPNFRRNMGSSIPIVSHNKKVTGVLEHPITYLERQMFVDSNKIPFSLSHPALAYAKMLMDPSLRTRITQRTMSRAEETFGDDSYTSSQIKAMRSVVASDEDSWAISVADIGPMKQLFTQTFPGVTIIDNSQIASCGKPRILVHQSVVEFGVLRTSEEISQLLLLEGQMESLEIYVVEPLDRSAIEANITKLAM</sequence>
<evidence type="ECO:0000313" key="2">
    <source>
        <dbReference type="Proteomes" id="UP000172127"/>
    </source>
</evidence>
<dbReference type="EMBL" id="AY521625">
    <property type="protein sequence ID" value="AAS18116.1"/>
    <property type="molecule type" value="Genomic_DNA"/>
</dbReference>
<dbReference type="RefSeq" id="YP_164196.1">
    <property type="nucleotide sequence ID" value="NC_006549.1"/>
</dbReference>